<feature type="transmembrane region" description="Helical" evidence="1">
    <location>
        <begin position="178"/>
        <end position="198"/>
    </location>
</feature>
<keyword evidence="1" id="KW-0472">Membrane</keyword>
<dbReference type="Proteomes" id="UP000018141">
    <property type="component" value="Unassembled WGS sequence"/>
</dbReference>
<feature type="transmembrane region" description="Helical" evidence="1">
    <location>
        <begin position="83"/>
        <end position="104"/>
    </location>
</feature>
<sequence length="427" mass="49146">MVDYKICWVIEILMIISCLHKIEGKKFILNARTIILVISDVLILNAVDKGMIPDIASILVYPLIAGYTFLQFGSGIKRSIIDICIMFVFLGIIQMFCTMPVTYVFQRYLDEDTMSLIIYIVALFVYLISTHFIDLHALEEIFLKSELLLIGVMIIGTIIVVAALIMTKALAGMFFGEYITAFILIVMIFAITVSWNNYKQKAIEASSELHAYKIYEESYKNLIDEIRVRQHDFDNHLNAIYNQHTIYKTYDELVLHQQLYCNQLIADNKYKKLLCIGNSAVIGFLYGKFLEAEKKGIQIDYDIHIIELNIGIPIHKIIEILGNFINNAIDALEVYSPKRLHVQIIESNSDFVLFVDNSGEYIITEEFSNFFRKGYSKKGDGRGLGLYAIKKMSMEYEFDIICCNELIDESNMVRFGIRKNKETTKQN</sequence>
<dbReference type="Pfam" id="PF14501">
    <property type="entry name" value="HATPase_c_5"/>
    <property type="match status" value="1"/>
</dbReference>
<dbReference type="InterPro" id="IPR032834">
    <property type="entry name" value="NatK-like_C"/>
</dbReference>
<feature type="domain" description="Sensor histidine kinase NatK-like C-terminal" evidence="2">
    <location>
        <begin position="316"/>
        <end position="400"/>
    </location>
</feature>
<dbReference type="PANTHER" id="PTHR40448">
    <property type="entry name" value="TWO-COMPONENT SENSOR HISTIDINE KINASE"/>
    <property type="match status" value="1"/>
</dbReference>
<evidence type="ECO:0000313" key="3">
    <source>
        <dbReference type="EMBL" id="CDD55950.1"/>
    </source>
</evidence>
<dbReference type="SUPFAM" id="SSF55874">
    <property type="entry name" value="ATPase domain of HSP90 chaperone/DNA topoisomerase II/histidine kinase"/>
    <property type="match status" value="1"/>
</dbReference>
<evidence type="ECO:0000259" key="2">
    <source>
        <dbReference type="Pfam" id="PF14501"/>
    </source>
</evidence>
<feature type="transmembrane region" description="Helical" evidence="1">
    <location>
        <begin position="116"/>
        <end position="135"/>
    </location>
</feature>
<keyword evidence="1" id="KW-1133">Transmembrane helix</keyword>
<proteinExistence type="predicted"/>
<feature type="transmembrane region" description="Helical" evidence="1">
    <location>
        <begin position="29"/>
        <end position="47"/>
    </location>
</feature>
<evidence type="ECO:0000256" key="1">
    <source>
        <dbReference type="SAM" id="Phobius"/>
    </source>
</evidence>
<gene>
    <name evidence="3" type="ORF">BN656_00647</name>
</gene>
<dbReference type="AlphaFoldDB" id="R7AC86"/>
<feature type="transmembrane region" description="Helical" evidence="1">
    <location>
        <begin position="147"/>
        <end position="166"/>
    </location>
</feature>
<dbReference type="InterPro" id="IPR036890">
    <property type="entry name" value="HATPase_C_sf"/>
</dbReference>
<comment type="caution">
    <text evidence="3">The sequence shown here is derived from an EMBL/GenBank/DDBJ whole genome shotgun (WGS) entry which is preliminary data.</text>
</comment>
<reference evidence="3" key="1">
    <citation type="submission" date="2012-11" db="EMBL/GenBank/DDBJ databases">
        <title>Dependencies among metagenomic species, viruses, plasmids and units of genetic variation.</title>
        <authorList>
            <person name="Nielsen H.B."/>
            <person name="Almeida M."/>
            <person name="Juncker A.S."/>
            <person name="Rasmussen S."/>
            <person name="Li J."/>
            <person name="Sunagawa S."/>
            <person name="Plichta D."/>
            <person name="Gautier L."/>
            <person name="Le Chatelier E."/>
            <person name="Peletier E."/>
            <person name="Bonde I."/>
            <person name="Nielsen T."/>
            <person name="Manichanh C."/>
            <person name="Arumugam M."/>
            <person name="Batto J."/>
            <person name="Santos M.B.Q.D."/>
            <person name="Blom N."/>
            <person name="Borruel N."/>
            <person name="Burgdorf K.S."/>
            <person name="Boumezbeur F."/>
            <person name="Casellas F."/>
            <person name="Dore J."/>
            <person name="Guarner F."/>
            <person name="Hansen T."/>
            <person name="Hildebrand F."/>
            <person name="Kaas R.S."/>
            <person name="Kennedy S."/>
            <person name="Kristiansen K."/>
            <person name="Kultima J.R."/>
            <person name="Leonard P."/>
            <person name="Levenez F."/>
            <person name="Lund O."/>
            <person name="Moumen B."/>
            <person name="Le Paslier D."/>
            <person name="Pons N."/>
            <person name="Pedersen O."/>
            <person name="Prifti E."/>
            <person name="Qin J."/>
            <person name="Raes J."/>
            <person name="Tap J."/>
            <person name="Tims S."/>
            <person name="Ussery D.W."/>
            <person name="Yamada T."/>
            <person name="MetaHit consortium"/>
            <person name="Renault P."/>
            <person name="Sicheritz-Ponten T."/>
            <person name="Bork P."/>
            <person name="Wang J."/>
            <person name="Brunak S."/>
            <person name="Ehrlich S.D."/>
        </authorList>
    </citation>
    <scope>NUCLEOTIDE SEQUENCE [LARGE SCALE GENOMIC DNA]</scope>
</reference>
<accession>R7AC86</accession>
<organism evidence="3 4">
    <name type="scientific">Bacteroides pectinophilus CAG:437</name>
    <dbReference type="NCBI Taxonomy" id="1263051"/>
    <lineage>
        <taxon>Bacteria</taxon>
        <taxon>Bacillati</taxon>
        <taxon>Bacillota</taxon>
        <taxon>Clostridia</taxon>
        <taxon>Eubacteriales</taxon>
    </lineage>
</organism>
<dbReference type="GO" id="GO:0042802">
    <property type="term" value="F:identical protein binding"/>
    <property type="evidence" value="ECO:0007669"/>
    <property type="project" value="TreeGrafter"/>
</dbReference>
<dbReference type="PANTHER" id="PTHR40448:SF1">
    <property type="entry name" value="TWO-COMPONENT SENSOR HISTIDINE KINASE"/>
    <property type="match status" value="1"/>
</dbReference>
<evidence type="ECO:0000313" key="4">
    <source>
        <dbReference type="Proteomes" id="UP000018141"/>
    </source>
</evidence>
<dbReference type="Gene3D" id="3.30.565.10">
    <property type="entry name" value="Histidine kinase-like ATPase, C-terminal domain"/>
    <property type="match status" value="1"/>
</dbReference>
<protein>
    <recommendedName>
        <fullName evidence="2">Sensor histidine kinase NatK-like C-terminal domain-containing protein</fullName>
    </recommendedName>
</protein>
<keyword evidence="1" id="KW-0812">Transmembrane</keyword>
<dbReference type="EMBL" id="CBHH010000022">
    <property type="protein sequence ID" value="CDD55950.1"/>
    <property type="molecule type" value="Genomic_DNA"/>
</dbReference>
<feature type="transmembrane region" description="Helical" evidence="1">
    <location>
        <begin position="59"/>
        <end position="76"/>
    </location>
</feature>
<name>R7AC86_9FIRM</name>